<dbReference type="GO" id="GO:0009073">
    <property type="term" value="P:aromatic amino acid family biosynthetic process"/>
    <property type="evidence" value="ECO:0007669"/>
    <property type="project" value="UniProtKB-KW"/>
</dbReference>
<organism evidence="6 7">
    <name type="scientific">Nocardia mexicana</name>
    <dbReference type="NCBI Taxonomy" id="279262"/>
    <lineage>
        <taxon>Bacteria</taxon>
        <taxon>Bacillati</taxon>
        <taxon>Actinomycetota</taxon>
        <taxon>Actinomycetes</taxon>
        <taxon>Mycobacteriales</taxon>
        <taxon>Nocardiaceae</taxon>
        <taxon>Nocardia</taxon>
    </lineage>
</organism>
<keyword evidence="4" id="KW-0028">Amino-acid biosynthesis</keyword>
<dbReference type="PANTHER" id="PTHR21337">
    <property type="entry name" value="PHOSPHO-2-DEHYDRO-3-DEOXYHEPTONATE ALDOLASE 1, 2"/>
    <property type="match status" value="1"/>
</dbReference>
<evidence type="ECO:0000256" key="2">
    <source>
        <dbReference type="ARBA" id="ARBA00022679"/>
    </source>
</evidence>
<feature type="binding site" evidence="3">
    <location>
        <position position="494"/>
    </location>
    <ligand>
        <name>phosphoenolpyruvate</name>
        <dbReference type="ChEBI" id="CHEBI:58702"/>
    </ligand>
</feature>
<reference evidence="6 7" key="1">
    <citation type="submission" date="2018-07" db="EMBL/GenBank/DDBJ databases">
        <title>Genomic Encyclopedia of Type Strains, Phase IV (KMG-IV): sequencing the most valuable type-strain genomes for metagenomic binning, comparative biology and taxonomic classification.</title>
        <authorList>
            <person name="Goeker M."/>
        </authorList>
    </citation>
    <scope>NUCLEOTIDE SEQUENCE [LARGE SCALE GENOMIC DNA]</scope>
    <source>
        <strain evidence="6 7">DSM 44952</strain>
    </source>
</reference>
<evidence type="ECO:0000313" key="7">
    <source>
        <dbReference type="Proteomes" id="UP000255355"/>
    </source>
</evidence>
<evidence type="ECO:0000256" key="5">
    <source>
        <dbReference type="SAM" id="MobiDB-lite"/>
    </source>
</evidence>
<dbReference type="InterPro" id="IPR028978">
    <property type="entry name" value="Chorismate_lyase_/UTRA_dom_sf"/>
</dbReference>
<keyword evidence="7" id="KW-1185">Reference proteome</keyword>
<dbReference type="GO" id="GO:0008652">
    <property type="term" value="P:amino acid biosynthetic process"/>
    <property type="evidence" value="ECO:0007669"/>
    <property type="project" value="UniProtKB-KW"/>
</dbReference>
<dbReference type="SUPFAM" id="SSF64288">
    <property type="entry name" value="Chorismate lyase-like"/>
    <property type="match status" value="1"/>
</dbReference>
<feature type="binding site" evidence="3">
    <location>
        <position position="629"/>
    </location>
    <ligand>
        <name>Mn(2+)</name>
        <dbReference type="ChEBI" id="CHEBI:29035"/>
    </ligand>
</feature>
<dbReference type="Pfam" id="PF01474">
    <property type="entry name" value="DAHP_synth_2"/>
    <property type="match status" value="1"/>
</dbReference>
<protein>
    <recommendedName>
        <fullName evidence="4">Phospho-2-dehydro-3-deoxyheptonate aldolase</fullName>
        <ecNumber evidence="4">2.5.1.54</ecNumber>
    </recommendedName>
</protein>
<proteinExistence type="inferred from homology"/>
<feature type="binding site" evidence="3">
    <location>
        <position position="525"/>
    </location>
    <ligand>
        <name>phosphoenolpyruvate</name>
        <dbReference type="ChEBI" id="CHEBI:58702"/>
    </ligand>
</feature>
<dbReference type="OrthoDB" id="4497714at2"/>
<accession>A0A370H0J4</accession>
<feature type="binding site" evidence="3">
    <location>
        <position position="282"/>
    </location>
    <ligand>
        <name>Mn(2+)</name>
        <dbReference type="ChEBI" id="CHEBI:29035"/>
    </ligand>
</feature>
<evidence type="ECO:0000256" key="3">
    <source>
        <dbReference type="PIRSR" id="PIRSR602480-1"/>
    </source>
</evidence>
<keyword evidence="3" id="KW-0464">Manganese</keyword>
<feature type="binding site" evidence="3">
    <location>
        <position position="599"/>
    </location>
    <ligand>
        <name>Mn(2+)</name>
        <dbReference type="ChEBI" id="CHEBI:29035"/>
    </ligand>
</feature>
<dbReference type="STRING" id="1210089.GCA_001613165_06971"/>
<dbReference type="Proteomes" id="UP000255355">
    <property type="component" value="Unassembled WGS sequence"/>
</dbReference>
<dbReference type="GO" id="GO:0003849">
    <property type="term" value="F:3-deoxy-7-phosphoheptulonate synthase activity"/>
    <property type="evidence" value="ECO:0007669"/>
    <property type="project" value="UniProtKB-EC"/>
</dbReference>
<dbReference type="PANTHER" id="PTHR21337:SF0">
    <property type="entry name" value="PHOSPHO-2-DEHYDRO-3-DEOXYHEPTONATE ALDOLASE"/>
    <property type="match status" value="1"/>
</dbReference>
<dbReference type="EMBL" id="QQAZ01000007">
    <property type="protein sequence ID" value="RDI49408.1"/>
    <property type="molecule type" value="Genomic_DNA"/>
</dbReference>
<name>A0A370H0J4_9NOCA</name>
<comment type="cofactor">
    <cofactor evidence="3">
        <name>Mn(2+)</name>
        <dbReference type="ChEBI" id="CHEBI:29035"/>
    </cofactor>
    <cofactor evidence="3">
        <name>Co(2+)</name>
        <dbReference type="ChEBI" id="CHEBI:48828"/>
    </cofactor>
    <cofactor evidence="3">
        <name>Cd(2+)</name>
        <dbReference type="ChEBI" id="CHEBI:48775"/>
    </cofactor>
    <text evidence="3">Binds 1 divalent cation per subunit. The enzyme is active with manganese, cobalt or cadmium ions.</text>
</comment>
<evidence type="ECO:0000313" key="6">
    <source>
        <dbReference type="EMBL" id="RDI49408.1"/>
    </source>
</evidence>
<evidence type="ECO:0000256" key="1">
    <source>
        <dbReference type="ARBA" id="ARBA00008911"/>
    </source>
</evidence>
<feature type="binding site" evidence="3">
    <location>
        <position position="321"/>
    </location>
    <ligand>
        <name>phosphoenolpyruvate</name>
        <dbReference type="ChEBI" id="CHEBI:58702"/>
    </ligand>
</feature>
<comment type="pathway">
    <text evidence="4">Metabolic intermediate biosynthesis; chorismate biosynthesis; chorismate from D-erythrose 4-phosphate and phosphoenolpyruvate: step 1/7.</text>
</comment>
<keyword evidence="4" id="KW-0057">Aromatic amino acid biosynthesis</keyword>
<keyword evidence="2 4" id="KW-0808">Transferase</keyword>
<dbReference type="Gene3D" id="3.20.20.70">
    <property type="entry name" value="Aldolase class I"/>
    <property type="match status" value="1"/>
</dbReference>
<comment type="caution">
    <text evidence="6">The sequence shown here is derived from an EMBL/GenBank/DDBJ whole genome shotgun (WGS) entry which is preliminary data.</text>
</comment>
<sequence>MESGISIVLNQDEKIIRTVTVDATQRVCQPRSEVFTDPTARMLLASDGLTTPLLEAALGTALHIRVLRQDVVSADRVSETVAQALRLDEDCAAVVRRSGLVDPNLTLVSVNHVVSEQSSATRFGIDGPGPIGYHLTARGVAQSRRVLWTGMARWIDGRPCIAKAYVIDVSSAPVCYIKECFNPDLISPDTCPDSSGSGEPEPVLVDEAHAGRSNDPGIPPADSGNRPARHQPPWPDPAAARRNTDRLRSLPPLVSAAECEALTTELAAAAAGRAFVLQLGDCAETFEMSDVQSLTDRQALAAASAAVLSYGRGITPVVIGRIAGEYAKPRSQPIEKGTGLHSYLGDMINGYNPDAASRTPDPGRMVDAYFHAAVTLNHLRTHPAPPVEATARLIRHAADVCDRHGPVRLLRDVADLLDMAMTASDGDRRGPLPGMRVSHEALLLDYEQALTRRGHDGRWWDSSAHLLWIGERTRDPAHAHIRFAELINNPVGVKLGPTTRPADVAALCRRLDPERKPGRLTLIPRLGADRTATMLPALLEAAAETGTPVCWICDPMHGNTFVTEQGIKTRRVDEVTSEIRAFFGACRATGVTPGGLHLETAPEPVTECVGGWQRLREDELATRYRTRCDPRLNAAQTLQCVTVAVDELGSWPL</sequence>
<dbReference type="InterPro" id="IPR013785">
    <property type="entry name" value="Aldolase_TIM"/>
</dbReference>
<dbReference type="SUPFAM" id="SSF51569">
    <property type="entry name" value="Aldolase"/>
    <property type="match status" value="1"/>
</dbReference>
<gene>
    <name evidence="6" type="ORF">DFR68_107536</name>
</gene>
<evidence type="ECO:0000256" key="4">
    <source>
        <dbReference type="RuleBase" id="RU363071"/>
    </source>
</evidence>
<keyword evidence="3" id="KW-0104">Cadmium</keyword>
<feature type="region of interest" description="Disordered" evidence="5">
    <location>
        <begin position="208"/>
        <end position="241"/>
    </location>
</feature>
<comment type="catalytic activity">
    <reaction evidence="4">
        <text>D-erythrose 4-phosphate + phosphoenolpyruvate + H2O = 7-phospho-2-dehydro-3-deoxy-D-arabino-heptonate + phosphate</text>
        <dbReference type="Rhea" id="RHEA:14717"/>
        <dbReference type="ChEBI" id="CHEBI:15377"/>
        <dbReference type="ChEBI" id="CHEBI:16897"/>
        <dbReference type="ChEBI" id="CHEBI:43474"/>
        <dbReference type="ChEBI" id="CHEBI:58394"/>
        <dbReference type="ChEBI" id="CHEBI:58702"/>
        <dbReference type="EC" id="2.5.1.54"/>
    </reaction>
</comment>
<comment type="similarity">
    <text evidence="1 4">Belongs to the class-II DAHP synthase family.</text>
</comment>
<dbReference type="InterPro" id="IPR002480">
    <property type="entry name" value="DAHP_synth_2"/>
</dbReference>
<keyword evidence="3" id="KW-0170">Cobalt</keyword>
<dbReference type="GO" id="GO:0009423">
    <property type="term" value="P:chorismate biosynthetic process"/>
    <property type="evidence" value="ECO:0007669"/>
    <property type="project" value="UniProtKB-UniPathway"/>
</dbReference>
<dbReference type="AlphaFoldDB" id="A0A370H0J4"/>
<feature type="binding site" evidence="3">
    <location>
        <position position="557"/>
    </location>
    <ligand>
        <name>Mn(2+)</name>
        <dbReference type="ChEBI" id="CHEBI:29035"/>
    </ligand>
</feature>
<feature type="binding site" evidence="3">
    <location>
        <begin position="471"/>
        <end position="472"/>
    </location>
    <ligand>
        <name>phosphoenolpyruvate</name>
        <dbReference type="ChEBI" id="CHEBI:58702"/>
    </ligand>
</feature>
<dbReference type="Gene3D" id="3.40.1410.10">
    <property type="entry name" value="Chorismate lyase-like"/>
    <property type="match status" value="1"/>
</dbReference>
<dbReference type="EC" id="2.5.1.54" evidence="4"/>
<dbReference type="UniPathway" id="UPA00053">
    <property type="reaction ID" value="UER00084"/>
</dbReference>